<dbReference type="GO" id="GO:0016020">
    <property type="term" value="C:membrane"/>
    <property type="evidence" value="ECO:0007669"/>
    <property type="project" value="UniProtKB-SubCell"/>
</dbReference>
<dbReference type="PANTHER" id="PTHR12266:SF0">
    <property type="entry name" value="MITOCHONDRIAL SODIUM_CALCIUM EXCHANGER PROTEIN"/>
    <property type="match status" value="1"/>
</dbReference>
<keyword evidence="5 10" id="KW-1133">Transmembrane helix</keyword>
<sequence>MPRFLLVLLLLVCEAEPALCFPGSKSASPSSAGRFRHSLFSTYSPNPWFRKSRLWQQDAHHGGAVTHRNSNFLPFHGDPDNDCTAQVQCTPTENSTLSESLKPLPHGCQGSVKNTYAQVAALTLWILVLFYLLGTTASDYFSCILEKLSEVLKLSPAVAGVTLLAIGNGAPDVFSSVAAFVSSDQTGSIGFSSVLGGALFITTVVSGTVALVTARVCKREGYRKISLVCFVRDVLFLLASTGVLAAILLDGKVRLWEAIAFLCVYLVYAASVWAAEMLENRHRGASSVLDPLLSKGSGVCLLPHLSNPQHHSHLYHVHTQDLEVELEYYLENSSSNVAIAKCKSYALFVYKYGIEWPLAVPRLLTIPVVEEERWCRPLAVISCCLAPLLLAGLYLLESNSSAVSLGVILGVSGGIGIFLGLLALLSTENTKPPRRFLWLWLAGGFIMSIVWFYIVADQLVGSLETLGSIFEIDPAILGLTVLAWGNSIGDLVADLALACSGRDGVQIAISGCYAGPLFNTVVGLGLSLVVACSRAYPEPLFVADDDGSLFFIIGFLGAGLAWALVMMPLKGMRLSRSLGAGLVVVYCSFLATGMCYAMGWILR</sequence>
<feature type="transmembrane region" description="Helical" evidence="10">
    <location>
        <begin position="548"/>
        <end position="566"/>
    </location>
</feature>
<keyword evidence="4 10" id="KW-0812">Transmembrane</keyword>
<keyword evidence="2" id="KW-0813">Transport</keyword>
<evidence type="ECO:0000256" key="11">
    <source>
        <dbReference type="SAM" id="SignalP"/>
    </source>
</evidence>
<gene>
    <name evidence="13" type="ORF">GOP47_0017877</name>
</gene>
<feature type="domain" description="Sodium/calcium exchanger membrane region" evidence="12">
    <location>
        <begin position="124"/>
        <end position="272"/>
    </location>
</feature>
<feature type="transmembrane region" description="Helical" evidence="10">
    <location>
        <begin position="476"/>
        <end position="497"/>
    </location>
</feature>
<evidence type="ECO:0000256" key="10">
    <source>
        <dbReference type="SAM" id="Phobius"/>
    </source>
</evidence>
<feature type="transmembrane region" description="Helical" evidence="10">
    <location>
        <begin position="255"/>
        <end position="275"/>
    </location>
</feature>
<comment type="caution">
    <text evidence="13">The sequence shown here is derived from an EMBL/GenBank/DDBJ whole genome shotgun (WGS) entry which is preliminary data.</text>
</comment>
<keyword evidence="8" id="KW-0739">Sodium transport</keyword>
<keyword evidence="3" id="KW-0050">Antiport</keyword>
<dbReference type="Gene3D" id="1.20.1420.30">
    <property type="entry name" value="NCX, central ion-binding region"/>
    <property type="match status" value="2"/>
</dbReference>
<dbReference type="Proteomes" id="UP000886520">
    <property type="component" value="Chromosome 17"/>
</dbReference>
<evidence type="ECO:0000256" key="1">
    <source>
        <dbReference type="ARBA" id="ARBA00004141"/>
    </source>
</evidence>
<dbReference type="AlphaFoldDB" id="A0A9D4UH64"/>
<dbReference type="Pfam" id="PF01699">
    <property type="entry name" value="Na_Ca_ex"/>
    <property type="match status" value="2"/>
</dbReference>
<keyword evidence="7 10" id="KW-0472">Membrane</keyword>
<feature type="transmembrane region" description="Helical" evidence="10">
    <location>
        <begin position="517"/>
        <end position="536"/>
    </location>
</feature>
<evidence type="ECO:0000256" key="2">
    <source>
        <dbReference type="ARBA" id="ARBA00022448"/>
    </source>
</evidence>
<evidence type="ECO:0000256" key="9">
    <source>
        <dbReference type="ARBA" id="ARBA00038187"/>
    </source>
</evidence>
<feature type="transmembrane region" description="Helical" evidence="10">
    <location>
        <begin position="437"/>
        <end position="456"/>
    </location>
</feature>
<comment type="subcellular location">
    <subcellularLocation>
        <location evidence="1">Membrane</location>
        <topology evidence="1">Multi-pass membrane protein</topology>
    </subcellularLocation>
</comment>
<dbReference type="InterPro" id="IPR004837">
    <property type="entry name" value="NaCa_Exmemb"/>
</dbReference>
<feature type="transmembrane region" description="Helical" evidence="10">
    <location>
        <begin position="378"/>
        <end position="396"/>
    </location>
</feature>
<dbReference type="GO" id="GO:0006814">
    <property type="term" value="P:sodium ion transport"/>
    <property type="evidence" value="ECO:0007669"/>
    <property type="project" value="UniProtKB-KW"/>
</dbReference>
<keyword evidence="8" id="KW-0406">Ion transport</keyword>
<accession>A0A9D4UH64</accession>
<comment type="similarity">
    <text evidence="9">Belongs to the Ca(2+):cation antiporter (CaCA) (TC 2.A.19) family. Cation/calcium exchanger (CCX) subfamily.</text>
</comment>
<evidence type="ECO:0000313" key="13">
    <source>
        <dbReference type="EMBL" id="KAI5067349.1"/>
    </source>
</evidence>
<keyword evidence="14" id="KW-1185">Reference proteome</keyword>
<dbReference type="InterPro" id="IPR051359">
    <property type="entry name" value="CaCA_antiporter"/>
</dbReference>
<dbReference type="InterPro" id="IPR044880">
    <property type="entry name" value="NCX_ion-bd_dom_sf"/>
</dbReference>
<evidence type="ECO:0000256" key="5">
    <source>
        <dbReference type="ARBA" id="ARBA00022989"/>
    </source>
</evidence>
<reference evidence="13" key="1">
    <citation type="submission" date="2021-01" db="EMBL/GenBank/DDBJ databases">
        <title>Adiantum capillus-veneris genome.</title>
        <authorList>
            <person name="Fang Y."/>
            <person name="Liao Q."/>
        </authorList>
    </citation>
    <scope>NUCLEOTIDE SEQUENCE</scope>
    <source>
        <strain evidence="13">H3</strain>
        <tissue evidence="13">Leaf</tissue>
    </source>
</reference>
<proteinExistence type="inferred from homology"/>
<evidence type="ECO:0000259" key="12">
    <source>
        <dbReference type="Pfam" id="PF01699"/>
    </source>
</evidence>
<feature type="signal peptide" evidence="11">
    <location>
        <begin position="1"/>
        <end position="20"/>
    </location>
</feature>
<evidence type="ECO:0000256" key="6">
    <source>
        <dbReference type="ARBA" id="ARBA00023053"/>
    </source>
</evidence>
<dbReference type="PANTHER" id="PTHR12266">
    <property type="entry name" value="NA+/CA2+ K+ INDEPENDENT EXCHANGER"/>
    <property type="match status" value="1"/>
</dbReference>
<evidence type="ECO:0000256" key="7">
    <source>
        <dbReference type="ARBA" id="ARBA00023136"/>
    </source>
</evidence>
<protein>
    <recommendedName>
        <fullName evidence="12">Sodium/calcium exchanger membrane region domain-containing protein</fullName>
    </recommendedName>
</protein>
<dbReference type="OrthoDB" id="407410at2759"/>
<feature type="chain" id="PRO_5039527925" description="Sodium/calcium exchanger membrane region domain-containing protein" evidence="11">
    <location>
        <begin position="21"/>
        <end position="603"/>
    </location>
</feature>
<name>A0A9D4UH64_ADICA</name>
<evidence type="ECO:0000256" key="8">
    <source>
        <dbReference type="ARBA" id="ARBA00023201"/>
    </source>
</evidence>
<keyword evidence="6" id="KW-0915">Sodium</keyword>
<feature type="transmembrane region" description="Helical" evidence="10">
    <location>
        <begin position="402"/>
        <end position="425"/>
    </location>
</feature>
<evidence type="ECO:0000313" key="14">
    <source>
        <dbReference type="Proteomes" id="UP000886520"/>
    </source>
</evidence>
<feature type="transmembrane region" description="Helical" evidence="10">
    <location>
        <begin position="225"/>
        <end position="249"/>
    </location>
</feature>
<feature type="domain" description="Sodium/calcium exchanger membrane region" evidence="12">
    <location>
        <begin position="441"/>
        <end position="591"/>
    </location>
</feature>
<feature type="transmembrane region" description="Helical" evidence="10">
    <location>
        <begin position="191"/>
        <end position="213"/>
    </location>
</feature>
<keyword evidence="11" id="KW-0732">Signal</keyword>
<dbReference type="GO" id="GO:0015297">
    <property type="term" value="F:antiporter activity"/>
    <property type="evidence" value="ECO:0007669"/>
    <property type="project" value="UniProtKB-KW"/>
</dbReference>
<feature type="transmembrane region" description="Helical" evidence="10">
    <location>
        <begin position="578"/>
        <end position="602"/>
    </location>
</feature>
<dbReference type="GO" id="GO:0008324">
    <property type="term" value="F:monoatomic cation transmembrane transporter activity"/>
    <property type="evidence" value="ECO:0007669"/>
    <property type="project" value="TreeGrafter"/>
</dbReference>
<feature type="transmembrane region" description="Helical" evidence="10">
    <location>
        <begin position="154"/>
        <end position="171"/>
    </location>
</feature>
<organism evidence="13 14">
    <name type="scientific">Adiantum capillus-veneris</name>
    <name type="common">Maidenhair fern</name>
    <dbReference type="NCBI Taxonomy" id="13818"/>
    <lineage>
        <taxon>Eukaryota</taxon>
        <taxon>Viridiplantae</taxon>
        <taxon>Streptophyta</taxon>
        <taxon>Embryophyta</taxon>
        <taxon>Tracheophyta</taxon>
        <taxon>Polypodiopsida</taxon>
        <taxon>Polypodiidae</taxon>
        <taxon>Polypodiales</taxon>
        <taxon>Pteridineae</taxon>
        <taxon>Pteridaceae</taxon>
        <taxon>Vittarioideae</taxon>
        <taxon>Adiantum</taxon>
    </lineage>
</organism>
<dbReference type="EMBL" id="JABFUD020000017">
    <property type="protein sequence ID" value="KAI5067349.1"/>
    <property type="molecule type" value="Genomic_DNA"/>
</dbReference>
<evidence type="ECO:0000256" key="4">
    <source>
        <dbReference type="ARBA" id="ARBA00022692"/>
    </source>
</evidence>
<evidence type="ECO:0000256" key="3">
    <source>
        <dbReference type="ARBA" id="ARBA00022449"/>
    </source>
</evidence>